<proteinExistence type="predicted"/>
<accession>A0ABD3KUB8</accession>
<dbReference type="SUPFAM" id="SSF47699">
    <property type="entry name" value="Bifunctional inhibitor/lipid-transfer protein/seed storage 2S albumin"/>
    <property type="match status" value="1"/>
</dbReference>
<dbReference type="Proteomes" id="UP001634007">
    <property type="component" value="Unassembled WGS sequence"/>
</dbReference>
<comment type="caution">
    <text evidence="3">The sequence shown here is derived from an EMBL/GenBank/DDBJ whole genome shotgun (WGS) entry which is preliminary data.</text>
</comment>
<dbReference type="InterPro" id="IPR016140">
    <property type="entry name" value="Bifunc_inhib/LTP/seed_store"/>
</dbReference>
<evidence type="ECO:0000313" key="3">
    <source>
        <dbReference type="EMBL" id="KAL3743345.1"/>
    </source>
</evidence>
<keyword evidence="4" id="KW-1185">Reference proteome</keyword>
<evidence type="ECO:0000259" key="2">
    <source>
        <dbReference type="Pfam" id="PF14368"/>
    </source>
</evidence>
<dbReference type="EMBL" id="JBJKBG010000004">
    <property type="protein sequence ID" value="KAL3743345.1"/>
    <property type="molecule type" value="Genomic_DNA"/>
</dbReference>
<dbReference type="Pfam" id="PF14368">
    <property type="entry name" value="LTP_2"/>
    <property type="match status" value="1"/>
</dbReference>
<feature type="signal peptide" evidence="1">
    <location>
        <begin position="1"/>
        <end position="28"/>
    </location>
</feature>
<name>A0ABD3KUB8_EUCGL</name>
<reference evidence="3 4" key="1">
    <citation type="submission" date="2024-11" db="EMBL/GenBank/DDBJ databases">
        <title>Chromosome-level genome assembly of Eucalyptus globulus Labill. provides insights into its genome evolution.</title>
        <authorList>
            <person name="Li X."/>
        </authorList>
    </citation>
    <scope>NUCLEOTIDE SEQUENCE [LARGE SCALE GENOMIC DNA]</scope>
    <source>
        <strain evidence="3">CL2024</strain>
        <tissue evidence="3">Fresh tender leaves</tissue>
    </source>
</reference>
<dbReference type="AlphaFoldDB" id="A0ABD3KUB8"/>
<gene>
    <name evidence="3" type="ORF">ACJRO7_018616</name>
</gene>
<dbReference type="PANTHER" id="PTHR33286">
    <property type="entry name" value="BIFUNCTIONAL INHIBITOR/LIPID-TRANSFER PROTEIN/SEED STORAGE 2S ALBUMIN SUPERFAMILY PROTEIN"/>
    <property type="match status" value="1"/>
</dbReference>
<feature type="chain" id="PRO_5044778573" description="Bifunctional inhibitor/plant lipid transfer protein/seed storage helical domain-containing protein" evidence="1">
    <location>
        <begin position="29"/>
        <end position="116"/>
    </location>
</feature>
<protein>
    <recommendedName>
        <fullName evidence="2">Bifunctional inhibitor/plant lipid transfer protein/seed storage helical domain-containing protein</fullName>
    </recommendedName>
</protein>
<feature type="domain" description="Bifunctional inhibitor/plant lipid transfer protein/seed storage helical" evidence="2">
    <location>
        <begin position="26"/>
        <end position="110"/>
    </location>
</feature>
<sequence length="116" mass="12747">MKGLGSEGVWTLVMVLGLALVALSEVRAVHGAARLSPTQCKEERRLAVNTCKPIVFGQPPSPGCCERVRLSHYQCVCPVFTPRVANLINVNKAIKLFQSCGRRVPHHFKCGSLYFP</sequence>
<dbReference type="InterPro" id="IPR036312">
    <property type="entry name" value="Bifun_inhib/LTP/seed_sf"/>
</dbReference>
<evidence type="ECO:0000256" key="1">
    <source>
        <dbReference type="SAM" id="SignalP"/>
    </source>
</evidence>
<evidence type="ECO:0000313" key="4">
    <source>
        <dbReference type="Proteomes" id="UP001634007"/>
    </source>
</evidence>
<dbReference type="PANTHER" id="PTHR33286:SF28">
    <property type="entry name" value="BIFUNCTIONAL INHIBITOR_PLANT LIPID TRANSFER PROTEIN_SEED STORAGE HELICAL DOMAIN-CONTAINING PROTEIN"/>
    <property type="match status" value="1"/>
</dbReference>
<organism evidence="3 4">
    <name type="scientific">Eucalyptus globulus</name>
    <name type="common">Tasmanian blue gum</name>
    <dbReference type="NCBI Taxonomy" id="34317"/>
    <lineage>
        <taxon>Eukaryota</taxon>
        <taxon>Viridiplantae</taxon>
        <taxon>Streptophyta</taxon>
        <taxon>Embryophyta</taxon>
        <taxon>Tracheophyta</taxon>
        <taxon>Spermatophyta</taxon>
        <taxon>Magnoliopsida</taxon>
        <taxon>eudicotyledons</taxon>
        <taxon>Gunneridae</taxon>
        <taxon>Pentapetalae</taxon>
        <taxon>rosids</taxon>
        <taxon>malvids</taxon>
        <taxon>Myrtales</taxon>
        <taxon>Myrtaceae</taxon>
        <taxon>Myrtoideae</taxon>
        <taxon>Eucalypteae</taxon>
        <taxon>Eucalyptus</taxon>
    </lineage>
</organism>
<keyword evidence="1" id="KW-0732">Signal</keyword>
<dbReference type="Gene3D" id="1.10.110.10">
    <property type="entry name" value="Plant lipid-transfer and hydrophobic proteins"/>
    <property type="match status" value="1"/>
</dbReference>